<evidence type="ECO:0000313" key="2">
    <source>
        <dbReference type="Proteomes" id="UP000243232"/>
    </source>
</evidence>
<reference evidence="2" key="1">
    <citation type="submission" date="2016-10" db="EMBL/GenBank/DDBJ databases">
        <authorList>
            <person name="Varghese N."/>
            <person name="Submissions S."/>
        </authorList>
    </citation>
    <scope>NUCLEOTIDE SEQUENCE [LARGE SCALE GENOMIC DNA]</scope>
    <source>
        <strain evidence="2">DSM 17875</strain>
    </source>
</reference>
<dbReference type="InterPro" id="IPR007215">
    <property type="entry name" value="Sulphur_relay_TusB/DsrH"/>
</dbReference>
<keyword evidence="2" id="KW-1185">Reference proteome</keyword>
<dbReference type="EMBL" id="LT629785">
    <property type="protein sequence ID" value="SDT99885.1"/>
    <property type="molecule type" value="Genomic_DNA"/>
</dbReference>
<name>A0A1H2EXR7_9PSED</name>
<evidence type="ECO:0000313" key="1">
    <source>
        <dbReference type="EMBL" id="SDT99885.1"/>
    </source>
</evidence>
<dbReference type="Gene3D" id="3.40.1260.10">
    <property type="entry name" value="DsrEFH-like"/>
    <property type="match status" value="1"/>
</dbReference>
<protein>
    <submittedName>
        <fullName evidence="1">tRNA 2-thiouridine synthesizing protein B</fullName>
    </submittedName>
</protein>
<dbReference type="STRING" id="364197.SAMN05216296_1159"/>
<dbReference type="GO" id="GO:1990228">
    <property type="term" value="C:sulfurtransferase complex"/>
    <property type="evidence" value="ECO:0007669"/>
    <property type="project" value="TreeGrafter"/>
</dbReference>
<dbReference type="SUPFAM" id="SSF75169">
    <property type="entry name" value="DsrEFH-like"/>
    <property type="match status" value="1"/>
</dbReference>
<dbReference type="PANTHER" id="PTHR37526:SF1">
    <property type="entry name" value="PROTEIN TUSB"/>
    <property type="match status" value="1"/>
</dbReference>
<dbReference type="PANTHER" id="PTHR37526">
    <property type="entry name" value="PROTEIN TUSB"/>
    <property type="match status" value="1"/>
</dbReference>
<dbReference type="AlphaFoldDB" id="A0A1H2EXR7"/>
<sequence>MSTLHLLAHSPFSDNRLDSCLPLLADDDGLLLTGDAVYALQPGSAALRALLQLPAGISINALQEDLLARGLSEYPQRVTAIDYATFVALCGHYSRVNSWL</sequence>
<organism evidence="1 2">
    <name type="scientific">Pseudomonas pohangensis</name>
    <dbReference type="NCBI Taxonomy" id="364197"/>
    <lineage>
        <taxon>Bacteria</taxon>
        <taxon>Pseudomonadati</taxon>
        <taxon>Pseudomonadota</taxon>
        <taxon>Gammaproteobacteria</taxon>
        <taxon>Pseudomonadales</taxon>
        <taxon>Pseudomonadaceae</taxon>
        <taxon>Pseudomonas</taxon>
    </lineage>
</organism>
<dbReference type="Pfam" id="PF04077">
    <property type="entry name" value="DsrH"/>
    <property type="match status" value="1"/>
</dbReference>
<dbReference type="NCBIfam" id="TIGR03011">
    <property type="entry name" value="sulf_tusB_dsrH"/>
    <property type="match status" value="1"/>
</dbReference>
<dbReference type="OrthoDB" id="9795117at2"/>
<dbReference type="GO" id="GO:0002143">
    <property type="term" value="P:tRNA wobble position uridine thiolation"/>
    <property type="evidence" value="ECO:0007669"/>
    <property type="project" value="InterPro"/>
</dbReference>
<dbReference type="Proteomes" id="UP000243232">
    <property type="component" value="Chromosome I"/>
</dbReference>
<proteinExistence type="predicted"/>
<gene>
    <name evidence="1" type="ORF">SAMN05216296_1159</name>
</gene>
<dbReference type="InterPro" id="IPR027396">
    <property type="entry name" value="DsrEFH-like"/>
</dbReference>
<dbReference type="RefSeq" id="WP_090193518.1">
    <property type="nucleotide sequence ID" value="NZ_LT629785.1"/>
</dbReference>
<accession>A0A1H2EXR7</accession>